<evidence type="ECO:0000259" key="4">
    <source>
        <dbReference type="SMART" id="SM00458"/>
    </source>
</evidence>
<keyword evidence="1 3" id="KW-0378">Hydrolase</keyword>
<evidence type="ECO:0000313" key="6">
    <source>
        <dbReference type="Proteomes" id="UP000812270"/>
    </source>
</evidence>
<dbReference type="Pfam" id="PF01095">
    <property type="entry name" value="Pectinesterase"/>
    <property type="match status" value="1"/>
</dbReference>
<proteinExistence type="predicted"/>
<feature type="active site" evidence="2">
    <location>
        <position position="204"/>
    </location>
</feature>
<dbReference type="InterPro" id="IPR033131">
    <property type="entry name" value="Pectinesterase_Asp_AS"/>
</dbReference>
<dbReference type="PROSITE" id="PS50231">
    <property type="entry name" value="RICIN_B_LECTIN"/>
    <property type="match status" value="1"/>
</dbReference>
<dbReference type="PROSITE" id="PS00503">
    <property type="entry name" value="PECTINESTERASE_2"/>
    <property type="match status" value="1"/>
</dbReference>
<sequence>MKNIRLFFLLIIVSLNFSCEKRMTSGLDTNEQISSLATATTLASSFTPNIVVAKDGSGNYSTVQAAVNAAPANSGTRTIIYIKNGTYKEVITIDASKKNISFIGESATGVKLTYDNYSSKINPATGSGYGTSGSASTFIKGEGFYASNIVFENSSGPVGQALAVNITADKTVFNNCRFLGRQDTWYAGNCRVYLKNCYVEGTTDFIFGAATAFFEGCSLYSYGGSALTAANTADYVPYGLIFNNCTVTGASGITTLLGRTWGGYAATAFINCNLSSIISASGWNDWGNAANDLTARYCEYGNTGSGAATSGRVSWCKLLTASQASNYSSYLNVLKTTYSSSPVTDNWDPLAVINDPSSSPGAGIVSGATYKITCKLSGKALDVVEMSTANGALIQQWNYAGGANQKFIVNDVGGGYYSIINVNSNKGLDVKDASTANYGVIQQWNYSGGSNQQWSIVSTGDGYYKILNRNSGKCIDVKDQSTSNGAAIQQYNFANGDNQLWQFSTVN</sequence>
<name>A0A9E2W4B8_9BACT</name>
<dbReference type="GO" id="GO:0042545">
    <property type="term" value="P:cell wall modification"/>
    <property type="evidence" value="ECO:0007669"/>
    <property type="project" value="UniProtKB-UniRule"/>
</dbReference>
<evidence type="ECO:0000256" key="1">
    <source>
        <dbReference type="ARBA" id="ARBA00022801"/>
    </source>
</evidence>
<dbReference type="PANTHER" id="PTHR31321:SF57">
    <property type="entry name" value="PECTINESTERASE 53-RELATED"/>
    <property type="match status" value="1"/>
</dbReference>
<dbReference type="InterPro" id="IPR018040">
    <property type="entry name" value="Pectinesterase_Tyr_AS"/>
</dbReference>
<dbReference type="PANTHER" id="PTHR31321">
    <property type="entry name" value="ACYL-COA THIOESTER HYDROLASE YBHC-RELATED"/>
    <property type="match status" value="1"/>
</dbReference>
<dbReference type="RefSeq" id="WP_217790932.1">
    <property type="nucleotide sequence ID" value="NZ_JAHSPG010000004.1"/>
</dbReference>
<evidence type="ECO:0000256" key="2">
    <source>
        <dbReference type="PROSITE-ProRule" id="PRU10040"/>
    </source>
</evidence>
<evidence type="ECO:0000313" key="5">
    <source>
        <dbReference type="EMBL" id="MBV4357288.1"/>
    </source>
</evidence>
<dbReference type="SMART" id="SM00458">
    <property type="entry name" value="RICIN"/>
    <property type="match status" value="1"/>
</dbReference>
<dbReference type="GO" id="GO:0045490">
    <property type="term" value="P:pectin catabolic process"/>
    <property type="evidence" value="ECO:0007669"/>
    <property type="project" value="UniProtKB-UniRule"/>
</dbReference>
<dbReference type="InterPro" id="IPR000772">
    <property type="entry name" value="Ricin_B_lectin"/>
</dbReference>
<dbReference type="PROSITE" id="PS00800">
    <property type="entry name" value="PECTINESTERASE_1"/>
    <property type="match status" value="1"/>
</dbReference>
<evidence type="ECO:0000256" key="3">
    <source>
        <dbReference type="RuleBase" id="RU000589"/>
    </source>
</evidence>
<organism evidence="5 6">
    <name type="scientific">Pinibacter aurantiacus</name>
    <dbReference type="NCBI Taxonomy" id="2851599"/>
    <lineage>
        <taxon>Bacteria</taxon>
        <taxon>Pseudomonadati</taxon>
        <taxon>Bacteroidota</taxon>
        <taxon>Chitinophagia</taxon>
        <taxon>Chitinophagales</taxon>
        <taxon>Chitinophagaceae</taxon>
        <taxon>Pinibacter</taxon>
    </lineage>
</organism>
<accession>A0A9E2W4B8</accession>
<protein>
    <recommendedName>
        <fullName evidence="3">Pectinesterase</fullName>
        <ecNumber evidence="3">3.1.1.11</ecNumber>
    </recommendedName>
</protein>
<dbReference type="EMBL" id="JAHSPG010000004">
    <property type="protein sequence ID" value="MBV4357288.1"/>
    <property type="molecule type" value="Genomic_DNA"/>
</dbReference>
<keyword evidence="3" id="KW-0063">Aspartyl esterase</keyword>
<dbReference type="GO" id="GO:0009279">
    <property type="term" value="C:cell outer membrane"/>
    <property type="evidence" value="ECO:0007669"/>
    <property type="project" value="TreeGrafter"/>
</dbReference>
<gene>
    <name evidence="5" type="ORF">KTO63_09035</name>
</gene>
<dbReference type="GO" id="GO:0030599">
    <property type="term" value="F:pectinesterase activity"/>
    <property type="evidence" value="ECO:0007669"/>
    <property type="project" value="UniProtKB-UniRule"/>
</dbReference>
<dbReference type="Pfam" id="PF14200">
    <property type="entry name" value="RicinB_lectin_2"/>
    <property type="match status" value="2"/>
</dbReference>
<keyword evidence="6" id="KW-1185">Reference proteome</keyword>
<dbReference type="InterPro" id="IPR000070">
    <property type="entry name" value="Pectinesterase_cat"/>
</dbReference>
<dbReference type="Proteomes" id="UP000812270">
    <property type="component" value="Unassembled WGS sequence"/>
</dbReference>
<comment type="caution">
    <text evidence="5">The sequence shown here is derived from an EMBL/GenBank/DDBJ whole genome shotgun (WGS) entry which is preliminary data.</text>
</comment>
<feature type="domain" description="Ricin B lectin" evidence="4">
    <location>
        <begin position="367"/>
        <end position="504"/>
    </location>
</feature>
<dbReference type="AlphaFoldDB" id="A0A9E2W4B8"/>
<reference evidence="5" key="1">
    <citation type="submission" date="2021-06" db="EMBL/GenBank/DDBJ databases">
        <authorList>
            <person name="Huq M.A."/>
        </authorList>
    </citation>
    <scope>NUCLEOTIDE SEQUENCE</scope>
    <source>
        <strain evidence="5">MAH-26</strain>
    </source>
</reference>
<comment type="catalytic activity">
    <reaction evidence="3">
        <text>[(1-&gt;4)-alpha-D-galacturonosyl methyl ester](n) + n H2O = [(1-&gt;4)-alpha-D-galacturonosyl](n) + n methanol + n H(+)</text>
        <dbReference type="Rhea" id="RHEA:22380"/>
        <dbReference type="Rhea" id="RHEA-COMP:14570"/>
        <dbReference type="Rhea" id="RHEA-COMP:14573"/>
        <dbReference type="ChEBI" id="CHEBI:15377"/>
        <dbReference type="ChEBI" id="CHEBI:15378"/>
        <dbReference type="ChEBI" id="CHEBI:17790"/>
        <dbReference type="ChEBI" id="CHEBI:140522"/>
        <dbReference type="ChEBI" id="CHEBI:140523"/>
        <dbReference type="EC" id="3.1.1.11"/>
    </reaction>
</comment>
<dbReference type="EC" id="3.1.1.11" evidence="3"/>
<comment type="pathway">
    <text evidence="3">Glycan metabolism; pectin degradation; 2-dehydro-3-deoxy-D-gluconate from pectin: step 1/5.</text>
</comment>